<dbReference type="InterPro" id="IPR050266">
    <property type="entry name" value="AB_hydrolase_sf"/>
</dbReference>
<accession>A0A8G2BLA8</accession>
<organism evidence="2 3">
    <name type="scientific">Thalassobaculum litoreum DSM 18839</name>
    <dbReference type="NCBI Taxonomy" id="1123362"/>
    <lineage>
        <taxon>Bacteria</taxon>
        <taxon>Pseudomonadati</taxon>
        <taxon>Pseudomonadota</taxon>
        <taxon>Alphaproteobacteria</taxon>
        <taxon>Rhodospirillales</taxon>
        <taxon>Thalassobaculaceae</taxon>
        <taxon>Thalassobaculum</taxon>
    </lineage>
</organism>
<evidence type="ECO:0000259" key="1">
    <source>
        <dbReference type="Pfam" id="PF12697"/>
    </source>
</evidence>
<dbReference type="SUPFAM" id="SSF53474">
    <property type="entry name" value="alpha/beta-Hydrolases"/>
    <property type="match status" value="1"/>
</dbReference>
<feature type="domain" description="AB hydrolase-1" evidence="1">
    <location>
        <begin position="26"/>
        <end position="257"/>
    </location>
</feature>
<dbReference type="OrthoDB" id="9804723at2"/>
<sequence length="267" mass="27126">MKLTVEGIEAFAATGGRPFDPARPALVFVHGAGMDHTVWTLQTRYFAHHGWSVLALDLPGHSGSAGPALEDVPAMAAWVRKAVSAAGATKFAVAGHSLGALIALEAASRAGEDALALMMLGAAAAMPVNPALQGAADKGEHSAVEAMIGWGFGRPAQIGGNRAPGAWMPGAGLRTLERGLKGPLGIDLKASNGYAGAVEAAGKVACPVLIVAGDDDRMTPLKGAKALAGSFADARLAVLPATGHMMSIERPDETLDALRDFLKGIAA</sequence>
<dbReference type="InterPro" id="IPR000073">
    <property type="entry name" value="AB_hydrolase_1"/>
</dbReference>
<dbReference type="PRINTS" id="PR00412">
    <property type="entry name" value="EPOXHYDRLASE"/>
</dbReference>
<dbReference type="PANTHER" id="PTHR43798:SF33">
    <property type="entry name" value="HYDROLASE, PUTATIVE (AFU_ORTHOLOGUE AFUA_2G14860)-RELATED"/>
    <property type="match status" value="1"/>
</dbReference>
<evidence type="ECO:0000313" key="3">
    <source>
        <dbReference type="Proteomes" id="UP000198615"/>
    </source>
</evidence>
<dbReference type="InterPro" id="IPR000639">
    <property type="entry name" value="Epox_hydrolase-like"/>
</dbReference>
<proteinExistence type="predicted"/>
<gene>
    <name evidence="2" type="ORF">SAMN05660686_02807</name>
</gene>
<dbReference type="Gene3D" id="3.40.50.1820">
    <property type="entry name" value="alpha/beta hydrolase"/>
    <property type="match status" value="1"/>
</dbReference>
<dbReference type="PRINTS" id="PR00111">
    <property type="entry name" value="ABHYDROLASE"/>
</dbReference>
<dbReference type="EMBL" id="FNBW01000008">
    <property type="protein sequence ID" value="SDF93786.1"/>
    <property type="molecule type" value="Genomic_DNA"/>
</dbReference>
<dbReference type="PANTHER" id="PTHR43798">
    <property type="entry name" value="MONOACYLGLYCEROL LIPASE"/>
    <property type="match status" value="1"/>
</dbReference>
<dbReference type="InterPro" id="IPR029058">
    <property type="entry name" value="AB_hydrolase_fold"/>
</dbReference>
<keyword evidence="3" id="KW-1185">Reference proteome</keyword>
<dbReference type="Proteomes" id="UP000198615">
    <property type="component" value="Unassembled WGS sequence"/>
</dbReference>
<dbReference type="RefSeq" id="WP_093151156.1">
    <property type="nucleotide sequence ID" value="NZ_FNBW01000008.1"/>
</dbReference>
<dbReference type="Pfam" id="PF12697">
    <property type="entry name" value="Abhydrolase_6"/>
    <property type="match status" value="1"/>
</dbReference>
<dbReference type="AlphaFoldDB" id="A0A8G2BLA8"/>
<evidence type="ECO:0000313" key="2">
    <source>
        <dbReference type="EMBL" id="SDF93786.1"/>
    </source>
</evidence>
<dbReference type="GO" id="GO:0016020">
    <property type="term" value="C:membrane"/>
    <property type="evidence" value="ECO:0007669"/>
    <property type="project" value="TreeGrafter"/>
</dbReference>
<protein>
    <submittedName>
        <fullName evidence="2">Pimeloyl-ACP methyl ester carboxylesterase</fullName>
    </submittedName>
</protein>
<name>A0A8G2BLA8_9PROT</name>
<reference evidence="2 3" key="1">
    <citation type="submission" date="2016-10" db="EMBL/GenBank/DDBJ databases">
        <authorList>
            <person name="Varghese N."/>
            <person name="Submissions S."/>
        </authorList>
    </citation>
    <scope>NUCLEOTIDE SEQUENCE [LARGE SCALE GENOMIC DNA]</scope>
    <source>
        <strain evidence="2 3">DSM 18839</strain>
    </source>
</reference>
<dbReference type="GO" id="GO:0003824">
    <property type="term" value="F:catalytic activity"/>
    <property type="evidence" value="ECO:0007669"/>
    <property type="project" value="InterPro"/>
</dbReference>
<comment type="caution">
    <text evidence="2">The sequence shown here is derived from an EMBL/GenBank/DDBJ whole genome shotgun (WGS) entry which is preliminary data.</text>
</comment>